<keyword evidence="2" id="KW-1185">Reference proteome</keyword>
<evidence type="ECO:0000313" key="2">
    <source>
        <dbReference type="Proteomes" id="UP001196413"/>
    </source>
</evidence>
<name>A0AAD5WEG8_PARTN</name>
<proteinExistence type="predicted"/>
<dbReference type="EMBL" id="JAHQIW010005833">
    <property type="protein sequence ID" value="KAJ1367279.1"/>
    <property type="molecule type" value="Genomic_DNA"/>
</dbReference>
<sequence>MNGRQYNNRCDDAQRSDFKKILNSRKVYLVSRINQAKILSRRYGFYDNVNFETLDRLDIVISQIHEQQK</sequence>
<reference evidence="1" key="1">
    <citation type="submission" date="2021-06" db="EMBL/GenBank/DDBJ databases">
        <title>Parelaphostrongylus tenuis whole genome reference sequence.</title>
        <authorList>
            <person name="Garwood T.J."/>
            <person name="Larsen P.A."/>
            <person name="Fountain-Jones N.M."/>
            <person name="Garbe J.R."/>
            <person name="Macchietto M.G."/>
            <person name="Kania S.A."/>
            <person name="Gerhold R.W."/>
            <person name="Richards J.E."/>
            <person name="Wolf T.M."/>
        </authorList>
    </citation>
    <scope>NUCLEOTIDE SEQUENCE</scope>
    <source>
        <strain evidence="1">MNPRO001-30</strain>
        <tissue evidence="1">Meninges</tissue>
    </source>
</reference>
<dbReference type="AlphaFoldDB" id="A0AAD5WEG8"/>
<accession>A0AAD5WEG8</accession>
<organism evidence="1 2">
    <name type="scientific">Parelaphostrongylus tenuis</name>
    <name type="common">Meningeal worm</name>
    <dbReference type="NCBI Taxonomy" id="148309"/>
    <lineage>
        <taxon>Eukaryota</taxon>
        <taxon>Metazoa</taxon>
        <taxon>Ecdysozoa</taxon>
        <taxon>Nematoda</taxon>
        <taxon>Chromadorea</taxon>
        <taxon>Rhabditida</taxon>
        <taxon>Rhabditina</taxon>
        <taxon>Rhabditomorpha</taxon>
        <taxon>Strongyloidea</taxon>
        <taxon>Metastrongylidae</taxon>
        <taxon>Parelaphostrongylus</taxon>
    </lineage>
</organism>
<dbReference type="Proteomes" id="UP001196413">
    <property type="component" value="Unassembled WGS sequence"/>
</dbReference>
<gene>
    <name evidence="1" type="ORF">KIN20_028160</name>
</gene>
<comment type="caution">
    <text evidence="1">The sequence shown here is derived from an EMBL/GenBank/DDBJ whole genome shotgun (WGS) entry which is preliminary data.</text>
</comment>
<protein>
    <submittedName>
        <fullName evidence="1">Uncharacterized protein</fullName>
    </submittedName>
</protein>
<evidence type="ECO:0000313" key="1">
    <source>
        <dbReference type="EMBL" id="KAJ1367279.1"/>
    </source>
</evidence>